<dbReference type="RefSeq" id="WP_014967139.1">
    <property type="nucleotide sequence ID" value="NC_018664.1"/>
</dbReference>
<dbReference type="EMBL" id="CP003326">
    <property type="protein sequence ID" value="AFS78002.1"/>
    <property type="molecule type" value="Genomic_DNA"/>
</dbReference>
<organism evidence="1 2">
    <name type="scientific">Gottschalkia acidurici (strain ATCC 7906 / DSM 604 / BCRC 14475 / CIP 104303 / KCTC 5404 / NCIMB 10678 / 9a)</name>
    <name type="common">Clostridium acidurici</name>
    <dbReference type="NCBI Taxonomy" id="1128398"/>
    <lineage>
        <taxon>Bacteria</taxon>
        <taxon>Bacillati</taxon>
        <taxon>Bacillota</taxon>
        <taxon>Tissierellia</taxon>
        <taxon>Tissierellales</taxon>
        <taxon>Gottschalkiaceae</taxon>
        <taxon>Gottschalkia</taxon>
    </lineage>
</organism>
<dbReference type="HOGENOM" id="CLU_067817_2_0_9"/>
<dbReference type="AlphaFoldDB" id="K0AYY2"/>
<dbReference type="PANTHER" id="PTHR40031:SF1">
    <property type="entry name" value="MEMBRANE-BOUND METAL-DEPENDENT HYDROLASE"/>
    <property type="match status" value="1"/>
</dbReference>
<name>K0AYY2_GOTA9</name>
<dbReference type="eggNOG" id="COG1988">
    <property type="taxonomic scope" value="Bacteria"/>
</dbReference>
<dbReference type="InterPro" id="IPR053170">
    <property type="entry name" value="Transcription_regulator"/>
</dbReference>
<evidence type="ECO:0000313" key="2">
    <source>
        <dbReference type="Proteomes" id="UP000006094"/>
    </source>
</evidence>
<dbReference type="PANTHER" id="PTHR40031">
    <property type="entry name" value="HYPOTHETICAL MEMBRANE SPANNING PROTEIN"/>
    <property type="match status" value="1"/>
</dbReference>
<dbReference type="OrthoDB" id="245523at2"/>
<keyword evidence="2" id="KW-1185">Reference proteome</keyword>
<dbReference type="Pfam" id="PF04307">
    <property type="entry name" value="YdjM"/>
    <property type="match status" value="1"/>
</dbReference>
<dbReference type="InterPro" id="IPR007404">
    <property type="entry name" value="YdjM-like"/>
</dbReference>
<reference evidence="1 2" key="1">
    <citation type="journal article" date="2012" name="PLoS ONE">
        <title>The purine-utilizing bacterium Clostridium acidurici 9a: a genome-guided metabolic reconsideration.</title>
        <authorList>
            <person name="Hartwich K."/>
            <person name="Poehlein A."/>
            <person name="Daniel R."/>
        </authorList>
    </citation>
    <scope>NUCLEOTIDE SEQUENCE [LARGE SCALE GENOMIC DNA]</scope>
    <source>
        <strain evidence="2">ATCC 7906 / DSM 604 / BCRC 14475 / CIP 104303 / KCTC 5404 / NCIMB 10678 / 9a</strain>
    </source>
</reference>
<dbReference type="Proteomes" id="UP000006094">
    <property type="component" value="Chromosome"/>
</dbReference>
<protein>
    <recommendedName>
        <fullName evidence="3">Membrane-bound metal-dependent hydrolase</fullName>
    </recommendedName>
</protein>
<evidence type="ECO:0008006" key="3">
    <source>
        <dbReference type="Google" id="ProtNLM"/>
    </source>
</evidence>
<gene>
    <name evidence="1" type="ordered locus">Curi_c09870</name>
</gene>
<dbReference type="STRING" id="1128398.Curi_c09870"/>
<proteinExistence type="predicted"/>
<accession>K0AYY2</accession>
<evidence type="ECO:0000313" key="1">
    <source>
        <dbReference type="EMBL" id="AFS78002.1"/>
    </source>
</evidence>
<dbReference type="KEGG" id="cad:Curi_c09870"/>
<sequence length="317" mass="36572">MDPVTHGIIGLGIATLSGEPSTINPITIGSILGAMSPDIDIVMKYWGDYKYLKHHRGPTHSIIALVLLSLVISAGLFFLFDGYTFTKIFIWTFLGGLSHTFFDGLNSYGVRPFMPFTKRKYLANLLMLYDPILTVLSISLVFLDIDRMSKIIIALTTVSIYILFRAKARDKAYRFLLRKYKLNILTDKVYVLPDLMNFLKWDFVIETSTYKLVGKINFITNKLQIIKTLQNTDHGLIEQAHSTELGLYFKEFTSSIIHTEVTEEDDKVVLKLIDLRYYIKSDFMHHATIEFNSDREHTRSVFHPYKYEKQILVEESI</sequence>